<feature type="signal peptide" evidence="2">
    <location>
        <begin position="1"/>
        <end position="26"/>
    </location>
</feature>
<evidence type="ECO:0000313" key="4">
    <source>
        <dbReference type="EMBL" id="JAI17198.1"/>
    </source>
</evidence>
<feature type="domain" description="AAA+ ATPase" evidence="3">
    <location>
        <begin position="105"/>
        <end position="220"/>
    </location>
</feature>
<evidence type="ECO:0000259" key="3">
    <source>
        <dbReference type="SMART" id="SM00382"/>
    </source>
</evidence>
<name>A0A0K8TST8_TABBR</name>
<comment type="similarity">
    <text evidence="1">Belongs to the ClpA/ClpB family. Torsin subfamily.</text>
</comment>
<dbReference type="SUPFAM" id="SSF52540">
    <property type="entry name" value="P-loop containing nucleoside triphosphate hydrolases"/>
    <property type="match status" value="1"/>
</dbReference>
<dbReference type="GO" id="GO:0012505">
    <property type="term" value="C:endomembrane system"/>
    <property type="evidence" value="ECO:0007669"/>
    <property type="project" value="UniProtKB-ARBA"/>
</dbReference>
<dbReference type="PANTHER" id="PTHR10760:SF2">
    <property type="entry name" value="LD13476P-RELATED"/>
    <property type="match status" value="1"/>
</dbReference>
<dbReference type="InterPro" id="IPR003593">
    <property type="entry name" value="AAA+_ATPase"/>
</dbReference>
<keyword evidence="2" id="KW-0732">Signal</keyword>
<dbReference type="AlphaFoldDB" id="A0A0K8TST8"/>
<sequence length="337" mass="38806">MNFLSHRNFLIYILFLQLDLLRVVHGFVDIRNIGNYIKDGTTQVYYKVKNFASCPFTECCNDDYVIEDWQALQEDLKENLFGQNLAIKLLTKALKSHFNKLNRKKPLVISLHGDVGTGKTFTSEIIAKHMFKEGSNSAFVHRFVAADFPYKHESHLPEYQIFVIENVKAALASCPRSLFIFDEVDKYQPGIFDLLTSYIDHHRILNGIHFDQAIYVFISNLPLPHISEDLKSLYKAGKVREQLDNSYFEDLLKKKAFDLKGGLKSAAIIEGNLIDHYIPYLPLEKSHVKECIRGFFAQYNRDPSEHGISKIFDENVVLDEDGIFAESGCKRIEKKVD</sequence>
<dbReference type="SMART" id="SM00382">
    <property type="entry name" value="AAA"/>
    <property type="match status" value="1"/>
</dbReference>
<dbReference type="EMBL" id="GDAI01000405">
    <property type="protein sequence ID" value="JAI17198.1"/>
    <property type="molecule type" value="mRNA"/>
</dbReference>
<dbReference type="GO" id="GO:0071218">
    <property type="term" value="P:cellular response to misfolded protein"/>
    <property type="evidence" value="ECO:0007669"/>
    <property type="project" value="TreeGrafter"/>
</dbReference>
<evidence type="ECO:0000256" key="2">
    <source>
        <dbReference type="SAM" id="SignalP"/>
    </source>
</evidence>
<dbReference type="GO" id="GO:0016887">
    <property type="term" value="F:ATP hydrolysis activity"/>
    <property type="evidence" value="ECO:0007669"/>
    <property type="project" value="InterPro"/>
</dbReference>
<dbReference type="Pfam" id="PF06309">
    <property type="entry name" value="Torsin"/>
    <property type="match status" value="1"/>
</dbReference>
<dbReference type="InterPro" id="IPR010448">
    <property type="entry name" value="Torsin"/>
</dbReference>
<proteinExistence type="evidence at transcript level"/>
<evidence type="ECO:0000256" key="1">
    <source>
        <dbReference type="ARBA" id="ARBA00006235"/>
    </source>
</evidence>
<dbReference type="GO" id="GO:0005524">
    <property type="term" value="F:ATP binding"/>
    <property type="evidence" value="ECO:0007669"/>
    <property type="project" value="InterPro"/>
</dbReference>
<accession>A0A0K8TST8</accession>
<dbReference type="Gene3D" id="3.40.50.300">
    <property type="entry name" value="P-loop containing nucleotide triphosphate hydrolases"/>
    <property type="match status" value="1"/>
</dbReference>
<reference evidence="4" key="1">
    <citation type="journal article" date="2015" name="Insect Biochem. Mol. Biol.">
        <title>An insight into the sialome of the horse fly, Tabanus bromius.</title>
        <authorList>
            <person name="Ribeiro J.M."/>
            <person name="Kazimirova M."/>
            <person name="Takac P."/>
            <person name="Andersen J.F."/>
            <person name="Francischetti I.M."/>
        </authorList>
    </citation>
    <scope>NUCLEOTIDE SEQUENCE</scope>
</reference>
<protein>
    <submittedName>
        <fullName evidence="4">Putative torsin</fullName>
    </submittedName>
</protein>
<dbReference type="PANTHER" id="PTHR10760">
    <property type="entry name" value="TORSIN"/>
    <property type="match status" value="1"/>
</dbReference>
<feature type="chain" id="PRO_5005520205" evidence="2">
    <location>
        <begin position="27"/>
        <end position="337"/>
    </location>
</feature>
<dbReference type="GO" id="GO:0005737">
    <property type="term" value="C:cytoplasm"/>
    <property type="evidence" value="ECO:0007669"/>
    <property type="project" value="UniProtKB-ARBA"/>
</dbReference>
<dbReference type="InterPro" id="IPR027417">
    <property type="entry name" value="P-loop_NTPase"/>
</dbReference>
<feature type="non-terminal residue" evidence="4">
    <location>
        <position position="337"/>
    </location>
</feature>
<organism evidence="4">
    <name type="scientific">Tabanus bromius</name>
    <name type="common">Band-eyed brown horse fly</name>
    <dbReference type="NCBI Taxonomy" id="304241"/>
    <lineage>
        <taxon>Eukaryota</taxon>
        <taxon>Metazoa</taxon>
        <taxon>Ecdysozoa</taxon>
        <taxon>Arthropoda</taxon>
        <taxon>Hexapoda</taxon>
        <taxon>Insecta</taxon>
        <taxon>Pterygota</taxon>
        <taxon>Neoptera</taxon>
        <taxon>Endopterygota</taxon>
        <taxon>Diptera</taxon>
        <taxon>Brachycera</taxon>
        <taxon>Tabanomorpha</taxon>
        <taxon>Tabanoidea</taxon>
        <taxon>Tabanidae</taxon>
        <taxon>Tabanus</taxon>
    </lineage>
</organism>